<feature type="domain" description="HTH myb-type" evidence="3">
    <location>
        <begin position="1"/>
        <end position="60"/>
    </location>
</feature>
<dbReference type="EMBL" id="JBIACK010000014">
    <property type="protein sequence ID" value="MFE8703290.1"/>
    <property type="molecule type" value="Genomic_DNA"/>
</dbReference>
<dbReference type="PANTHER" id="PTHR41302">
    <property type="entry name" value="PRESPORE-SPECIFIC TRANSCRIPTIONAL REGULATOR RSFA-RELATED"/>
    <property type="match status" value="1"/>
</dbReference>
<dbReference type="SUPFAM" id="SSF46689">
    <property type="entry name" value="Homeodomain-like"/>
    <property type="match status" value="1"/>
</dbReference>
<dbReference type="PROSITE" id="PS50090">
    <property type="entry name" value="MYB_LIKE"/>
    <property type="match status" value="1"/>
</dbReference>
<comment type="caution">
    <text evidence="4">The sequence shown here is derived from an EMBL/GenBank/DDBJ whole genome shotgun (WGS) entry which is preliminary data.</text>
</comment>
<evidence type="ECO:0000259" key="2">
    <source>
        <dbReference type="PROSITE" id="PS50090"/>
    </source>
</evidence>
<evidence type="ECO:0000256" key="1">
    <source>
        <dbReference type="SAM" id="Coils"/>
    </source>
</evidence>
<reference evidence="4 5" key="1">
    <citation type="submission" date="2024-08" db="EMBL/GenBank/DDBJ databases">
        <title>Two novel Cytobacillus novel species.</title>
        <authorList>
            <person name="Liu G."/>
        </authorList>
    </citation>
    <scope>NUCLEOTIDE SEQUENCE [LARGE SCALE GENOMIC DNA]</scope>
    <source>
        <strain evidence="4 5">FJAT-54145</strain>
    </source>
</reference>
<dbReference type="InterPro" id="IPR009057">
    <property type="entry name" value="Homeodomain-like_sf"/>
</dbReference>
<keyword evidence="1" id="KW-0175">Coiled coil</keyword>
<protein>
    <submittedName>
        <fullName evidence="4">Myb-like DNA-binding domain-containing protein</fullName>
    </submittedName>
</protein>
<dbReference type="InterPro" id="IPR001005">
    <property type="entry name" value="SANT/Myb"/>
</dbReference>
<proteinExistence type="predicted"/>
<feature type="domain" description="Myb-like" evidence="2">
    <location>
        <begin position="1"/>
        <end position="56"/>
    </location>
</feature>
<dbReference type="Proteomes" id="UP001601059">
    <property type="component" value="Unassembled WGS sequence"/>
</dbReference>
<dbReference type="InterPro" id="IPR017930">
    <property type="entry name" value="Myb_dom"/>
</dbReference>
<dbReference type="PANTHER" id="PTHR41302:SF2">
    <property type="entry name" value="PRESPORE SPECIFIC TRANSCRIPTIONAL ACTIVATOR RSFA"/>
    <property type="match status" value="1"/>
</dbReference>
<evidence type="ECO:0000313" key="4">
    <source>
        <dbReference type="EMBL" id="MFE8703290.1"/>
    </source>
</evidence>
<name>A0ABW6KKB5_9BACI</name>
<evidence type="ECO:0000259" key="3">
    <source>
        <dbReference type="PROSITE" id="PS51294"/>
    </source>
</evidence>
<sequence>MGIRKDAWTEEEDQQLKETVLEYVQNGDTKKSAFKKASEMLGRTVSACSYRWNKELKSKLDDPTENSLNEIIDNQTSTKDEISLSSIIEYLSQYKENPIHELVAENDALLKQKNQLTSDQEQLEKRFKKKSDEYEKLLSKYESVAKMFEEIKEDFGNRALH</sequence>
<dbReference type="PROSITE" id="PS51294">
    <property type="entry name" value="HTH_MYB"/>
    <property type="match status" value="1"/>
</dbReference>
<dbReference type="SMART" id="SM00717">
    <property type="entry name" value="SANT"/>
    <property type="match status" value="1"/>
</dbReference>
<dbReference type="Gene3D" id="1.10.10.60">
    <property type="entry name" value="Homeodomain-like"/>
    <property type="match status" value="1"/>
</dbReference>
<dbReference type="CDD" id="cd00167">
    <property type="entry name" value="SANT"/>
    <property type="match status" value="1"/>
</dbReference>
<dbReference type="InterPro" id="IPR014243">
    <property type="entry name" value="RsfA-like"/>
</dbReference>
<dbReference type="Pfam" id="PF13921">
    <property type="entry name" value="Myb_DNA-bind_6"/>
    <property type="match status" value="1"/>
</dbReference>
<evidence type="ECO:0000313" key="5">
    <source>
        <dbReference type="Proteomes" id="UP001601059"/>
    </source>
</evidence>
<accession>A0ABW6KKB5</accession>
<gene>
    <name evidence="4" type="ORF">ACFYKX_22165</name>
</gene>
<feature type="coiled-coil region" evidence="1">
    <location>
        <begin position="99"/>
        <end position="140"/>
    </location>
</feature>
<keyword evidence="5" id="KW-1185">Reference proteome</keyword>
<organism evidence="4 5">
    <name type="scientific">Cytobacillus spartinae</name>
    <dbReference type="NCBI Taxonomy" id="3299023"/>
    <lineage>
        <taxon>Bacteria</taxon>
        <taxon>Bacillati</taxon>
        <taxon>Bacillota</taxon>
        <taxon>Bacilli</taxon>
        <taxon>Bacillales</taxon>
        <taxon>Bacillaceae</taxon>
        <taxon>Cytobacillus</taxon>
    </lineage>
</organism>
<dbReference type="RefSeq" id="WP_389363692.1">
    <property type="nucleotide sequence ID" value="NZ_JBIACK010000014.1"/>
</dbReference>